<feature type="region of interest" description="Disordered" evidence="2">
    <location>
        <begin position="44"/>
        <end position="133"/>
    </location>
</feature>
<dbReference type="OrthoDB" id="338854at2759"/>
<feature type="region of interest" description="Disordered" evidence="2">
    <location>
        <begin position="564"/>
        <end position="613"/>
    </location>
</feature>
<dbReference type="GO" id="GO:1904262">
    <property type="term" value="P:negative regulation of TORC1 signaling"/>
    <property type="evidence" value="ECO:0007669"/>
    <property type="project" value="TreeGrafter"/>
</dbReference>
<dbReference type="PANTHER" id="PTHR12991">
    <property type="entry name" value="NITROGEN PERMEASE REGULATOR 2/TUMOR SUPPRESSOR CANDIDATE 4"/>
    <property type="match status" value="1"/>
</dbReference>
<dbReference type="GO" id="GO:0010508">
    <property type="term" value="P:positive regulation of autophagy"/>
    <property type="evidence" value="ECO:0007669"/>
    <property type="project" value="TreeGrafter"/>
</dbReference>
<dbReference type="InterPro" id="IPR009348">
    <property type="entry name" value="NPR2-like"/>
</dbReference>
<feature type="compositionally biased region" description="Polar residues" evidence="2">
    <location>
        <begin position="121"/>
        <end position="133"/>
    </location>
</feature>
<feature type="region of interest" description="Disordered" evidence="2">
    <location>
        <begin position="479"/>
        <end position="501"/>
    </location>
</feature>
<protein>
    <recommendedName>
        <fullName evidence="5">Nitrogen permease regulator 2</fullName>
    </recommendedName>
</protein>
<reference evidence="3 4" key="1">
    <citation type="submission" date="2014-06" db="EMBL/GenBank/DDBJ databases">
        <title>Evolutionary Origins and Diversification of the Mycorrhizal Mutualists.</title>
        <authorList>
            <consortium name="DOE Joint Genome Institute"/>
            <consortium name="Mycorrhizal Genomics Consortium"/>
            <person name="Kohler A."/>
            <person name="Kuo A."/>
            <person name="Nagy L.G."/>
            <person name="Floudas D."/>
            <person name="Copeland A."/>
            <person name="Barry K.W."/>
            <person name="Cichocki N."/>
            <person name="Veneault-Fourrey C."/>
            <person name="LaButti K."/>
            <person name="Lindquist E.A."/>
            <person name="Lipzen A."/>
            <person name="Lundell T."/>
            <person name="Morin E."/>
            <person name="Murat C."/>
            <person name="Riley R."/>
            <person name="Ohm R."/>
            <person name="Sun H."/>
            <person name="Tunlid A."/>
            <person name="Henrissat B."/>
            <person name="Grigoriev I.V."/>
            <person name="Hibbett D.S."/>
            <person name="Martin F."/>
        </authorList>
    </citation>
    <scope>NUCLEOTIDE SEQUENCE [LARGE SCALE GENOMIC DNA]</scope>
    <source>
        <strain evidence="3 4">SS14</strain>
    </source>
</reference>
<evidence type="ECO:0000313" key="4">
    <source>
        <dbReference type="Proteomes" id="UP000054279"/>
    </source>
</evidence>
<dbReference type="GO" id="GO:0005096">
    <property type="term" value="F:GTPase activator activity"/>
    <property type="evidence" value="ECO:0007669"/>
    <property type="project" value="TreeGrafter"/>
</dbReference>
<evidence type="ECO:0000256" key="1">
    <source>
        <dbReference type="ARBA" id="ARBA00008433"/>
    </source>
</evidence>
<organism evidence="3 4">
    <name type="scientific">Sphaerobolus stellatus (strain SS14)</name>
    <dbReference type="NCBI Taxonomy" id="990650"/>
    <lineage>
        <taxon>Eukaryota</taxon>
        <taxon>Fungi</taxon>
        <taxon>Dikarya</taxon>
        <taxon>Basidiomycota</taxon>
        <taxon>Agaricomycotina</taxon>
        <taxon>Agaricomycetes</taxon>
        <taxon>Phallomycetidae</taxon>
        <taxon>Geastrales</taxon>
        <taxon>Sphaerobolaceae</taxon>
        <taxon>Sphaerobolus</taxon>
    </lineage>
</organism>
<gene>
    <name evidence="3" type="ORF">M422DRAFT_786249</name>
</gene>
<dbReference type="Pfam" id="PF06218">
    <property type="entry name" value="NPR2"/>
    <property type="match status" value="2"/>
</dbReference>
<feature type="compositionally biased region" description="Low complexity" evidence="2">
    <location>
        <begin position="99"/>
        <end position="116"/>
    </location>
</feature>
<proteinExistence type="inferred from homology"/>
<sequence length="674" mass="75207">MMRDNDDSFLPQIESVFYATFHETRGTIIQYQVPEGLIAQSTLTASHGSSQPQIARTSTSNSSLRGENIHTIASSPPTLITTEVPRKSPSPIHRLSNGSTSTLESSAPSSPVSYRSRPPHASTSPFKSNRPINHPSSTAPILNFADISRFVIPHQGMCGRLVICSTQKHRVIGFPVCLEGPKYPRVHFRYNLCFVFERTADLSCYEPVVRKIARVLMACEEESSFLSNESSGPQIHSILEQLYADLNSYHETSIIIDQFNSIEVKLFPFYPNPPEIYDWTVPLALINIMDLIEPNWDVTMAKVVPHIDGVNYVSRIACLADCDLELTRQAISHLLYYQCIMTIDIFQYSNIYTLGRSLQWLADDPIVKAECGPYVTKPGYDVPDWPHLLFLYSRLKPGKTVLEWMEEHHVYEQGIDVRRFMTFGVIKGFLQRIHRWPILLPKKPPNTPVVELSEEKALGVAPRKRGKSFSITNSIATSPAARPIRERSQSQSQTATAVSMLRPQRKLTEAEEYARAVQLGQLGQRLEEANIIPLPASDVMPPPPIRRGSGIAHEIAESRRLSNILPPESPKLKRQPSGTLTPTTGKRRTPDVGATNASGSFPTGMQHSSSVTVHPNANPNAWPPELRPLLDGTRHTDELCTKFGTGWPVLEKWLCALGGGEGSGDYGRVVIMYR</sequence>
<evidence type="ECO:0008006" key="5">
    <source>
        <dbReference type="Google" id="ProtNLM"/>
    </source>
</evidence>
<dbReference type="EMBL" id="KN837762">
    <property type="protein sequence ID" value="KIJ23200.1"/>
    <property type="molecule type" value="Genomic_DNA"/>
</dbReference>
<evidence type="ECO:0000313" key="3">
    <source>
        <dbReference type="EMBL" id="KIJ23200.1"/>
    </source>
</evidence>
<evidence type="ECO:0000256" key="2">
    <source>
        <dbReference type="SAM" id="MobiDB-lite"/>
    </source>
</evidence>
<dbReference type="GO" id="GO:1990130">
    <property type="term" value="C:GATOR1 complex"/>
    <property type="evidence" value="ECO:0007669"/>
    <property type="project" value="TreeGrafter"/>
</dbReference>
<comment type="similarity">
    <text evidence="1">Belongs to the NPR2 family.</text>
</comment>
<name>A0A0C9UDI8_SPHS4</name>
<dbReference type="Proteomes" id="UP000054279">
    <property type="component" value="Unassembled WGS sequence"/>
</dbReference>
<dbReference type="GO" id="GO:0005774">
    <property type="term" value="C:vacuolar membrane"/>
    <property type="evidence" value="ECO:0007669"/>
    <property type="project" value="TreeGrafter"/>
</dbReference>
<feature type="compositionally biased region" description="Polar residues" evidence="2">
    <location>
        <begin position="44"/>
        <end position="81"/>
    </location>
</feature>
<dbReference type="AlphaFoldDB" id="A0A0C9UDI8"/>
<keyword evidence="4" id="KW-1185">Reference proteome</keyword>
<dbReference type="HOGENOM" id="CLU_014995_3_1_1"/>
<feature type="compositionally biased region" description="Polar residues" evidence="2">
    <location>
        <begin position="595"/>
        <end position="613"/>
    </location>
</feature>
<accession>A0A0C9UDI8</accession>
<dbReference type="PANTHER" id="PTHR12991:SF10">
    <property type="entry name" value="GATOR COMPLEX PROTEIN NPRL2"/>
    <property type="match status" value="1"/>
</dbReference>